<evidence type="ECO:0000256" key="10">
    <source>
        <dbReference type="ARBA" id="ARBA00049406"/>
    </source>
</evidence>
<comment type="catalytic activity">
    <reaction evidence="10 11">
        <text>L-serine = pyruvate + NH4(+)</text>
        <dbReference type="Rhea" id="RHEA:19169"/>
        <dbReference type="ChEBI" id="CHEBI:15361"/>
        <dbReference type="ChEBI" id="CHEBI:28938"/>
        <dbReference type="ChEBI" id="CHEBI:33384"/>
        <dbReference type="EC" id="4.3.1.17"/>
    </reaction>
</comment>
<keyword evidence="8 11" id="KW-0411">Iron-sulfur</keyword>
<dbReference type="NCBIfam" id="TIGR00720">
    <property type="entry name" value="sda_mono"/>
    <property type="match status" value="1"/>
</dbReference>
<dbReference type="GO" id="GO:0003941">
    <property type="term" value="F:L-serine ammonia-lyase activity"/>
    <property type="evidence" value="ECO:0007669"/>
    <property type="project" value="UniProtKB-EC"/>
</dbReference>
<sequence length="474" mass="51941">MECISTFDMLKIGIGPSSSHTLGPWRAAERWIKELKEDDLFDQVASIKVHIYGSLSLTGKGHATDLAIMLGLTGADPEYIPIEDISGIVEEIKSTGILSFNSEKEIPFDAKQDIVFEKQFLPFHANGMLFVATLKSGEKIEETYYSIGGGFVVKEERANAKQNLKVFKTFPFPIVKGTELLAYCKQENKSISELVLENERSLRTDTEIDRELQRIWDTMLECMYIGCHTEGHLPGGLNVRRRAYDMSQSLKGDIPYSNPQEWLEAIRKTEVKFRQILKWVSCFALSVNEVNASLGRVVTAPTNGSAGVIPAVLMYYMVIENHDATFEHVKKFLMVAGEIGSIFKKGATISAAMGGCQAEIGVSSAMAAGALTEIMGGTPEQALMAAEIAMEHHLGLTCDPIGGLVQIPCIERNSMGAIKAINAAELAMDSNPENAKVPLDKVVNTMWETAKDMSSKYKETSEGGLAVGVYLSDC</sequence>
<dbReference type="PANTHER" id="PTHR30182">
    <property type="entry name" value="L-SERINE DEHYDRATASE"/>
    <property type="match status" value="1"/>
</dbReference>
<evidence type="ECO:0000256" key="4">
    <source>
        <dbReference type="ARBA" id="ARBA00022432"/>
    </source>
</evidence>
<dbReference type="SUPFAM" id="SSF143548">
    <property type="entry name" value="Serine metabolism enzymes domain"/>
    <property type="match status" value="1"/>
</dbReference>
<evidence type="ECO:0000256" key="2">
    <source>
        <dbReference type="ARBA" id="ARBA00004742"/>
    </source>
</evidence>
<keyword evidence="9 11" id="KW-0456">Lyase</keyword>
<proteinExistence type="inferred from homology"/>
<comment type="cofactor">
    <cofactor evidence="1 11">
        <name>[4Fe-4S] cluster</name>
        <dbReference type="ChEBI" id="CHEBI:49883"/>
    </cofactor>
</comment>
<evidence type="ECO:0000259" key="13">
    <source>
        <dbReference type="Pfam" id="PF03315"/>
    </source>
</evidence>
<dbReference type="InterPro" id="IPR005130">
    <property type="entry name" value="Ser_deHydtase-like_asu"/>
</dbReference>
<dbReference type="InterPro" id="IPR029009">
    <property type="entry name" value="ASB_dom_sf"/>
</dbReference>
<dbReference type="InterPro" id="IPR051318">
    <property type="entry name" value="Fe-S_L-Ser"/>
</dbReference>
<evidence type="ECO:0000256" key="8">
    <source>
        <dbReference type="ARBA" id="ARBA00023014"/>
    </source>
</evidence>
<dbReference type="Pfam" id="PF03315">
    <property type="entry name" value="SDH_beta"/>
    <property type="match status" value="1"/>
</dbReference>
<evidence type="ECO:0000256" key="11">
    <source>
        <dbReference type="RuleBase" id="RU366059"/>
    </source>
</evidence>
<dbReference type="Proteomes" id="UP001549773">
    <property type="component" value="Unassembled WGS sequence"/>
</dbReference>
<comment type="caution">
    <text evidence="14">The sequence shown here is derived from an EMBL/GenBank/DDBJ whole genome shotgun (WGS) entry which is preliminary data.</text>
</comment>
<dbReference type="EMBL" id="JBEWYP010000003">
    <property type="protein sequence ID" value="MET7029365.1"/>
    <property type="molecule type" value="Genomic_DNA"/>
</dbReference>
<evidence type="ECO:0000256" key="7">
    <source>
        <dbReference type="ARBA" id="ARBA00023004"/>
    </source>
</evidence>
<keyword evidence="7 11" id="KW-0408">Iron</keyword>
<keyword evidence="15" id="KW-1185">Reference proteome</keyword>
<comment type="similarity">
    <text evidence="3 11">Belongs to the iron-sulfur dependent L-serine dehydratase family.</text>
</comment>
<dbReference type="InterPro" id="IPR004644">
    <property type="entry name" value="Fe-S_L-Ser_mono"/>
</dbReference>
<dbReference type="Pfam" id="PF03313">
    <property type="entry name" value="SDH_alpha"/>
    <property type="match status" value="1"/>
</dbReference>
<keyword evidence="4 11" id="KW-0312">Gluconeogenesis</keyword>
<evidence type="ECO:0000259" key="12">
    <source>
        <dbReference type="Pfam" id="PF03313"/>
    </source>
</evidence>
<keyword evidence="5 11" id="KW-0004">4Fe-4S</keyword>
<evidence type="ECO:0000256" key="3">
    <source>
        <dbReference type="ARBA" id="ARBA00008636"/>
    </source>
</evidence>
<gene>
    <name evidence="14" type="ORF">ABXZ32_08150</name>
</gene>
<evidence type="ECO:0000256" key="6">
    <source>
        <dbReference type="ARBA" id="ARBA00022723"/>
    </source>
</evidence>
<reference evidence="14 15" key="1">
    <citation type="submission" date="2024-07" db="EMBL/GenBank/DDBJ databases">
        <title>The genome sequence of type strain Sediminicola luteus GDMCC 1.2596T.</title>
        <authorList>
            <person name="Liu Y."/>
        </authorList>
    </citation>
    <scope>NUCLEOTIDE SEQUENCE [LARGE SCALE GENOMIC DNA]</scope>
    <source>
        <strain evidence="14 15">GDMCC 1.2596</strain>
    </source>
</reference>
<evidence type="ECO:0000313" key="14">
    <source>
        <dbReference type="EMBL" id="MET7029365.1"/>
    </source>
</evidence>
<dbReference type="Gene3D" id="3.30.1330.90">
    <property type="entry name" value="D-3-phosphoglycerate dehydrogenase, domain 3"/>
    <property type="match status" value="1"/>
</dbReference>
<protein>
    <recommendedName>
        <fullName evidence="11">L-serine dehydratase</fullName>
        <ecNumber evidence="11">4.3.1.17</ecNumber>
    </recommendedName>
</protein>
<organism evidence="14 15">
    <name type="scientific">Sediminicola luteus</name>
    <dbReference type="NCBI Taxonomy" id="319238"/>
    <lineage>
        <taxon>Bacteria</taxon>
        <taxon>Pseudomonadati</taxon>
        <taxon>Bacteroidota</taxon>
        <taxon>Flavobacteriia</taxon>
        <taxon>Flavobacteriales</taxon>
        <taxon>Flavobacteriaceae</taxon>
        <taxon>Sediminicola</taxon>
    </lineage>
</organism>
<evidence type="ECO:0000256" key="9">
    <source>
        <dbReference type="ARBA" id="ARBA00023239"/>
    </source>
</evidence>
<evidence type="ECO:0000313" key="15">
    <source>
        <dbReference type="Proteomes" id="UP001549773"/>
    </source>
</evidence>
<accession>A0ABV2TVQ7</accession>
<comment type="pathway">
    <text evidence="2">Carbohydrate biosynthesis; gluconeogenesis.</text>
</comment>
<evidence type="ECO:0000256" key="1">
    <source>
        <dbReference type="ARBA" id="ARBA00001966"/>
    </source>
</evidence>
<evidence type="ECO:0000256" key="5">
    <source>
        <dbReference type="ARBA" id="ARBA00022485"/>
    </source>
</evidence>
<feature type="domain" description="Serine dehydratase beta chain" evidence="13">
    <location>
        <begin position="5"/>
        <end position="156"/>
    </location>
</feature>
<dbReference type="PANTHER" id="PTHR30182:SF1">
    <property type="entry name" value="L-SERINE DEHYDRATASE 1"/>
    <property type="match status" value="1"/>
</dbReference>
<dbReference type="RefSeq" id="WP_354618181.1">
    <property type="nucleotide sequence ID" value="NZ_JBEWYP010000003.1"/>
</dbReference>
<dbReference type="InterPro" id="IPR005131">
    <property type="entry name" value="Ser_deHydtase_bsu"/>
</dbReference>
<keyword evidence="6 11" id="KW-0479">Metal-binding</keyword>
<feature type="domain" description="Serine dehydratase-like alpha subunit" evidence="12">
    <location>
        <begin position="187"/>
        <end position="466"/>
    </location>
</feature>
<dbReference type="EC" id="4.3.1.17" evidence="11"/>
<name>A0ABV2TVQ7_9FLAO</name>